<keyword evidence="3 7" id="KW-0489">Methyltransferase</keyword>
<accession>A0A1F6WZG5</accession>
<keyword evidence="5 7" id="KW-0949">S-adenosyl-L-methionine</keyword>
<dbReference type="NCBIfam" id="TIGR00755">
    <property type="entry name" value="ksgA"/>
    <property type="match status" value="1"/>
</dbReference>
<evidence type="ECO:0000259" key="9">
    <source>
        <dbReference type="SMART" id="SM00650"/>
    </source>
</evidence>
<comment type="caution">
    <text evidence="10">The sequence shown here is derived from an EMBL/GenBank/DDBJ whole genome shotgun (WGS) entry which is preliminary data.</text>
</comment>
<proteinExistence type="inferred from homology"/>
<dbReference type="InterPro" id="IPR020598">
    <property type="entry name" value="rRNA_Ade_methylase_Trfase_N"/>
</dbReference>
<feature type="binding site" evidence="7 8">
    <location>
        <position position="10"/>
    </location>
    <ligand>
        <name>S-adenosyl-L-methionine</name>
        <dbReference type="ChEBI" id="CHEBI:59789"/>
    </ligand>
</feature>
<dbReference type="CDD" id="cd02440">
    <property type="entry name" value="AdoMet_MTases"/>
    <property type="match status" value="1"/>
</dbReference>
<comment type="catalytic activity">
    <reaction evidence="7">
        <text>adenosine(1518)/adenosine(1519) in 16S rRNA + 4 S-adenosyl-L-methionine = N(6)-dimethyladenosine(1518)/N(6)-dimethyladenosine(1519) in 16S rRNA + 4 S-adenosyl-L-homocysteine + 4 H(+)</text>
        <dbReference type="Rhea" id="RHEA:19609"/>
        <dbReference type="Rhea" id="RHEA-COMP:10232"/>
        <dbReference type="Rhea" id="RHEA-COMP:10233"/>
        <dbReference type="ChEBI" id="CHEBI:15378"/>
        <dbReference type="ChEBI" id="CHEBI:57856"/>
        <dbReference type="ChEBI" id="CHEBI:59789"/>
        <dbReference type="ChEBI" id="CHEBI:74411"/>
        <dbReference type="ChEBI" id="CHEBI:74493"/>
        <dbReference type="EC" id="2.1.1.182"/>
    </reaction>
</comment>
<dbReference type="GO" id="GO:0005829">
    <property type="term" value="C:cytosol"/>
    <property type="evidence" value="ECO:0007669"/>
    <property type="project" value="TreeGrafter"/>
</dbReference>
<dbReference type="Proteomes" id="UP000185809">
    <property type="component" value="Unassembled WGS sequence"/>
</dbReference>
<evidence type="ECO:0000256" key="6">
    <source>
        <dbReference type="ARBA" id="ARBA00022884"/>
    </source>
</evidence>
<evidence type="ECO:0000256" key="4">
    <source>
        <dbReference type="ARBA" id="ARBA00022679"/>
    </source>
</evidence>
<comment type="function">
    <text evidence="7">Specifically dimethylates two adjacent adenosines (A1518 and A1519) in the loop of a conserved hairpin near the 3'-end of 16S rRNA in the 30S particle. May play a critical role in biogenesis of 30S subunits.</text>
</comment>
<organism evidence="10 11">
    <name type="scientific">Candidatus Nomurabacteria bacterium RIFCSPLOWO2_01_FULL_33_24</name>
    <dbReference type="NCBI Taxonomy" id="1801765"/>
    <lineage>
        <taxon>Bacteria</taxon>
        <taxon>Candidatus Nomuraibacteriota</taxon>
    </lineage>
</organism>
<dbReference type="PROSITE" id="PS51689">
    <property type="entry name" value="SAM_RNA_A_N6_MT"/>
    <property type="match status" value="1"/>
</dbReference>
<dbReference type="SMART" id="SM00650">
    <property type="entry name" value="rADc"/>
    <property type="match status" value="1"/>
</dbReference>
<feature type="binding site" evidence="7 8">
    <location>
        <position position="37"/>
    </location>
    <ligand>
        <name>S-adenosyl-L-methionine</name>
        <dbReference type="ChEBI" id="CHEBI:59789"/>
    </ligand>
</feature>
<evidence type="ECO:0000313" key="11">
    <source>
        <dbReference type="Proteomes" id="UP000185809"/>
    </source>
</evidence>
<protein>
    <recommendedName>
        <fullName evidence="7">Ribosomal RNA small subunit methyltransferase A</fullName>
        <ecNumber evidence="7">2.1.1.182</ecNumber>
    </recommendedName>
    <alternativeName>
        <fullName evidence="7">16S rRNA (adenine(1518)-N(6)/adenine(1519)-N(6))-dimethyltransferase</fullName>
    </alternativeName>
    <alternativeName>
        <fullName evidence="7">16S rRNA dimethyladenosine transferase</fullName>
    </alternativeName>
    <alternativeName>
        <fullName evidence="7">16S rRNA dimethylase</fullName>
    </alternativeName>
    <alternativeName>
        <fullName evidence="7">S-adenosylmethionine-6-N', N'-adenosyl(rRNA) dimethyltransferase</fullName>
    </alternativeName>
</protein>
<comment type="caution">
    <text evidence="7">Lacks conserved residue(s) required for the propagation of feature annotation.</text>
</comment>
<dbReference type="Pfam" id="PF00398">
    <property type="entry name" value="RrnaAD"/>
    <property type="match status" value="1"/>
</dbReference>
<dbReference type="InterPro" id="IPR023165">
    <property type="entry name" value="rRNA_Ade_diMease-like_C"/>
</dbReference>
<dbReference type="InterPro" id="IPR029063">
    <property type="entry name" value="SAM-dependent_MTases_sf"/>
</dbReference>
<evidence type="ECO:0000313" key="10">
    <source>
        <dbReference type="EMBL" id="OGI87270.1"/>
    </source>
</evidence>
<keyword evidence="2 7" id="KW-0698">rRNA processing</keyword>
<evidence type="ECO:0000256" key="2">
    <source>
        <dbReference type="ARBA" id="ARBA00022552"/>
    </source>
</evidence>
<dbReference type="PANTHER" id="PTHR11727">
    <property type="entry name" value="DIMETHYLADENOSINE TRANSFERASE"/>
    <property type="match status" value="1"/>
</dbReference>
<name>A0A1F6WZG5_9BACT</name>
<dbReference type="Gene3D" id="3.40.50.150">
    <property type="entry name" value="Vaccinia Virus protein VP39"/>
    <property type="match status" value="1"/>
</dbReference>
<dbReference type="InterPro" id="IPR011530">
    <property type="entry name" value="rRNA_adenine_dimethylase"/>
</dbReference>
<gene>
    <name evidence="7" type="primary">rsmA</name>
    <name evidence="7" type="synonym">ksgA</name>
    <name evidence="10" type="ORF">A2995_01170</name>
</gene>
<evidence type="ECO:0000256" key="1">
    <source>
        <dbReference type="ARBA" id="ARBA00022490"/>
    </source>
</evidence>
<feature type="binding site" evidence="7 8">
    <location>
        <position position="86"/>
    </location>
    <ligand>
        <name>S-adenosyl-L-methionine</name>
        <dbReference type="ChEBI" id="CHEBI:59789"/>
    </ligand>
</feature>
<evidence type="ECO:0000256" key="7">
    <source>
        <dbReference type="HAMAP-Rule" id="MF_00607"/>
    </source>
</evidence>
<sequence>MKAKKSLGQHFLTSLKVVGDIVRAGNIKKGDLVLEIGPGKGVLTRKLLFLAKKVIAIDKDRELVFFLQEKFKGEIESKRLKLIHQDILNYSPPSYPYKLVANIPYYITGEIFRKFLSSNHQPKSMILLVQKEVARRIMAHDGKESILSISIKAYGQPKYLGVVKAKNFKPEPKVDSAILLIDKISKDFFQKMGEQKFFSILKIGFAHKRKMLIGNLGKIASRKKLEEIFEKCNLPKKIRAEDLSPENWKSLFLNIFTRGKSQT</sequence>
<dbReference type="HAMAP" id="MF_00607">
    <property type="entry name" value="16SrRNA_methyltr_A"/>
    <property type="match status" value="1"/>
</dbReference>
<comment type="subcellular location">
    <subcellularLocation>
        <location evidence="7">Cytoplasm</location>
    </subcellularLocation>
</comment>
<feature type="binding site" evidence="7 8">
    <location>
        <position position="12"/>
    </location>
    <ligand>
        <name>S-adenosyl-L-methionine</name>
        <dbReference type="ChEBI" id="CHEBI:59789"/>
    </ligand>
</feature>
<comment type="similarity">
    <text evidence="7">Belongs to the class I-like SAM-binding methyltransferase superfamily. rRNA adenine N(6)-methyltransferase family. RsmA subfamily.</text>
</comment>
<dbReference type="InterPro" id="IPR001737">
    <property type="entry name" value="KsgA/Erm"/>
</dbReference>
<reference evidence="10 11" key="1">
    <citation type="journal article" date="2016" name="Nat. Commun.">
        <title>Thousands of microbial genomes shed light on interconnected biogeochemical processes in an aquifer system.</title>
        <authorList>
            <person name="Anantharaman K."/>
            <person name="Brown C.T."/>
            <person name="Hug L.A."/>
            <person name="Sharon I."/>
            <person name="Castelle C.J."/>
            <person name="Probst A.J."/>
            <person name="Thomas B.C."/>
            <person name="Singh A."/>
            <person name="Wilkins M.J."/>
            <person name="Karaoz U."/>
            <person name="Brodie E.L."/>
            <person name="Williams K.H."/>
            <person name="Hubbard S.S."/>
            <person name="Banfield J.F."/>
        </authorList>
    </citation>
    <scope>NUCLEOTIDE SEQUENCE [LARGE SCALE GENOMIC DNA]</scope>
</reference>
<dbReference type="PANTHER" id="PTHR11727:SF7">
    <property type="entry name" value="DIMETHYLADENOSINE TRANSFERASE-RELATED"/>
    <property type="match status" value="1"/>
</dbReference>
<dbReference type="GO" id="GO:0052908">
    <property type="term" value="F:16S rRNA (adenine(1518)-N(6)/adenine(1519)-N(6))-dimethyltransferase activity"/>
    <property type="evidence" value="ECO:0007669"/>
    <property type="project" value="UniProtKB-EC"/>
</dbReference>
<dbReference type="EMBL" id="MFUP01000014">
    <property type="protein sequence ID" value="OGI87270.1"/>
    <property type="molecule type" value="Genomic_DNA"/>
</dbReference>
<keyword evidence="4 7" id="KW-0808">Transferase</keyword>
<evidence type="ECO:0000256" key="3">
    <source>
        <dbReference type="ARBA" id="ARBA00022603"/>
    </source>
</evidence>
<keyword evidence="1 7" id="KW-0963">Cytoplasm</keyword>
<feature type="domain" description="Ribosomal RNA adenine methylase transferase N-terminal" evidence="9">
    <location>
        <begin position="17"/>
        <end position="185"/>
    </location>
</feature>
<feature type="binding site" evidence="8">
    <location>
        <position position="58"/>
    </location>
    <ligand>
        <name>S-adenosyl-L-methionine</name>
        <dbReference type="ChEBI" id="CHEBI:59789"/>
    </ligand>
</feature>
<dbReference type="GO" id="GO:0003723">
    <property type="term" value="F:RNA binding"/>
    <property type="evidence" value="ECO:0007669"/>
    <property type="project" value="UniProtKB-UniRule"/>
</dbReference>
<dbReference type="Gene3D" id="1.10.8.100">
    <property type="entry name" value="Ribosomal RNA adenine dimethylase-like, domain 2"/>
    <property type="match status" value="1"/>
</dbReference>
<dbReference type="SUPFAM" id="SSF53335">
    <property type="entry name" value="S-adenosyl-L-methionine-dependent methyltransferases"/>
    <property type="match status" value="1"/>
</dbReference>
<feature type="binding site" evidence="7 8">
    <location>
        <position position="102"/>
    </location>
    <ligand>
        <name>S-adenosyl-L-methionine</name>
        <dbReference type="ChEBI" id="CHEBI:59789"/>
    </ligand>
</feature>
<evidence type="ECO:0000256" key="5">
    <source>
        <dbReference type="ARBA" id="ARBA00022691"/>
    </source>
</evidence>
<dbReference type="EC" id="2.1.1.182" evidence="7"/>
<evidence type="ECO:0000256" key="8">
    <source>
        <dbReference type="PROSITE-ProRule" id="PRU01026"/>
    </source>
</evidence>
<keyword evidence="6 7" id="KW-0694">RNA-binding</keyword>
<dbReference type="AlphaFoldDB" id="A0A1F6WZG5"/>